<evidence type="ECO:0000313" key="3">
    <source>
        <dbReference type="Proteomes" id="UP000236370"/>
    </source>
</evidence>
<comment type="caution">
    <text evidence="2">The sequence shown here is derived from an EMBL/GenBank/DDBJ whole genome shotgun (WGS) entry which is preliminary data.</text>
</comment>
<accession>A0A2J8PGG0</accession>
<dbReference type="AlphaFoldDB" id="A0A2J8PGG0"/>
<sequence>APPNTMTEKFSDLLQFTTQVSRLMVTEIRRRASNKSTEKQCALLSPKDFKATTPSEAASRAIVQFLEINQSEEASRGWM</sequence>
<evidence type="ECO:0000313" key="2">
    <source>
        <dbReference type="EMBL" id="PNI83107.1"/>
    </source>
</evidence>
<dbReference type="EMBL" id="NBAG03000215">
    <property type="protein sequence ID" value="PNI83107.1"/>
    <property type="molecule type" value="Genomic_DNA"/>
</dbReference>
<proteinExistence type="predicted"/>
<feature type="non-terminal residue" evidence="2">
    <location>
        <position position="1"/>
    </location>
</feature>
<keyword evidence="1" id="KW-0853">WD repeat</keyword>
<dbReference type="PANTHER" id="PTHR46108:SF1">
    <property type="entry name" value="WD REPEAT AND FYVE DOMAIN-CONTAINING PROTEIN 3"/>
    <property type="match status" value="1"/>
</dbReference>
<name>A0A2J8PGG0_PANTR</name>
<dbReference type="PANTHER" id="PTHR46108">
    <property type="entry name" value="BLUE CHEESE"/>
    <property type="match status" value="1"/>
</dbReference>
<dbReference type="InterPro" id="IPR051944">
    <property type="entry name" value="BEACH_domain_protein"/>
</dbReference>
<feature type="non-terminal residue" evidence="2">
    <location>
        <position position="79"/>
    </location>
</feature>
<organism evidence="2 3">
    <name type="scientific">Pan troglodytes</name>
    <name type="common">Chimpanzee</name>
    <dbReference type="NCBI Taxonomy" id="9598"/>
    <lineage>
        <taxon>Eukaryota</taxon>
        <taxon>Metazoa</taxon>
        <taxon>Chordata</taxon>
        <taxon>Craniata</taxon>
        <taxon>Vertebrata</taxon>
        <taxon>Euteleostomi</taxon>
        <taxon>Mammalia</taxon>
        <taxon>Eutheria</taxon>
        <taxon>Euarchontoglires</taxon>
        <taxon>Primates</taxon>
        <taxon>Haplorrhini</taxon>
        <taxon>Catarrhini</taxon>
        <taxon>Hominidae</taxon>
        <taxon>Pan</taxon>
    </lineage>
</organism>
<reference evidence="2 3" key="1">
    <citation type="submission" date="2017-12" db="EMBL/GenBank/DDBJ databases">
        <title>High-resolution comparative analysis of great ape genomes.</title>
        <authorList>
            <person name="Pollen A."/>
            <person name="Hastie A."/>
            <person name="Hormozdiari F."/>
            <person name="Dougherty M."/>
            <person name="Liu R."/>
            <person name="Chaisson M."/>
            <person name="Hoppe E."/>
            <person name="Hill C."/>
            <person name="Pang A."/>
            <person name="Hillier L."/>
            <person name="Baker C."/>
            <person name="Armstrong J."/>
            <person name="Shendure J."/>
            <person name="Paten B."/>
            <person name="Wilson R."/>
            <person name="Chao H."/>
            <person name="Schneider V."/>
            <person name="Ventura M."/>
            <person name="Kronenberg Z."/>
            <person name="Murali S."/>
            <person name="Gordon D."/>
            <person name="Cantsilieris S."/>
            <person name="Munson K."/>
            <person name="Nelson B."/>
            <person name="Raja A."/>
            <person name="Underwood J."/>
            <person name="Diekhans M."/>
            <person name="Fiddes I."/>
            <person name="Haussler D."/>
            <person name="Eichler E."/>
        </authorList>
    </citation>
    <scope>NUCLEOTIDE SEQUENCE [LARGE SCALE GENOMIC DNA]</scope>
    <source>
        <strain evidence="2">Yerkes chimp pedigree #C0471</strain>
    </source>
</reference>
<gene>
    <name evidence="2" type="ORF">CK820_G0003659</name>
</gene>
<protein>
    <submittedName>
        <fullName evidence="2">WDFY3 isoform 12</fullName>
    </submittedName>
</protein>
<evidence type="ECO:0000256" key="1">
    <source>
        <dbReference type="ARBA" id="ARBA00022574"/>
    </source>
</evidence>
<dbReference type="Proteomes" id="UP000236370">
    <property type="component" value="Unassembled WGS sequence"/>
</dbReference>